<evidence type="ECO:0000256" key="8">
    <source>
        <dbReference type="PIRSR" id="PIRSR602401-1"/>
    </source>
</evidence>
<keyword evidence="10" id="KW-1133">Transmembrane helix</keyword>
<comment type="similarity">
    <text evidence="2 9">Belongs to the cytochrome P450 family.</text>
</comment>
<evidence type="ECO:0000256" key="1">
    <source>
        <dbReference type="ARBA" id="ARBA00001971"/>
    </source>
</evidence>
<evidence type="ECO:0000313" key="11">
    <source>
        <dbReference type="EMBL" id="KAH8694203.1"/>
    </source>
</evidence>
<reference evidence="11" key="1">
    <citation type="submission" date="2021-12" db="EMBL/GenBank/DDBJ databases">
        <title>Convergent genome expansion in fungi linked to evolution of root-endophyte symbiosis.</title>
        <authorList>
            <consortium name="DOE Joint Genome Institute"/>
            <person name="Ke Y.-H."/>
            <person name="Bonito G."/>
            <person name="Liao H.-L."/>
            <person name="Looney B."/>
            <person name="Rojas-Flechas A."/>
            <person name="Nash J."/>
            <person name="Hameed K."/>
            <person name="Schadt C."/>
            <person name="Martin F."/>
            <person name="Crous P.W."/>
            <person name="Miettinen O."/>
            <person name="Magnuson J.K."/>
            <person name="Labbe J."/>
            <person name="Jacobson D."/>
            <person name="Doktycz M.J."/>
            <person name="Veneault-Fourrey C."/>
            <person name="Kuo A."/>
            <person name="Mondo S."/>
            <person name="Calhoun S."/>
            <person name="Riley R."/>
            <person name="Ohm R."/>
            <person name="LaButti K."/>
            <person name="Andreopoulos B."/>
            <person name="Pangilinan J."/>
            <person name="Nolan M."/>
            <person name="Tritt A."/>
            <person name="Clum A."/>
            <person name="Lipzen A."/>
            <person name="Daum C."/>
            <person name="Barry K."/>
            <person name="Grigoriev I.V."/>
            <person name="Vilgalys R."/>
        </authorList>
    </citation>
    <scope>NUCLEOTIDE SEQUENCE</scope>
    <source>
        <strain evidence="11">PMI_201</strain>
    </source>
</reference>
<evidence type="ECO:0000256" key="3">
    <source>
        <dbReference type="ARBA" id="ARBA00022617"/>
    </source>
</evidence>
<dbReference type="Pfam" id="PF00067">
    <property type="entry name" value="p450"/>
    <property type="match status" value="1"/>
</dbReference>
<evidence type="ECO:0000256" key="4">
    <source>
        <dbReference type="ARBA" id="ARBA00022723"/>
    </source>
</evidence>
<dbReference type="AlphaFoldDB" id="A0AAD4KQA9"/>
<dbReference type="PANTHER" id="PTHR24305:SF157">
    <property type="entry name" value="N-ACETYLTRYPTOPHAN 6-HYDROXYLASE IVOC-RELATED"/>
    <property type="match status" value="1"/>
</dbReference>
<evidence type="ECO:0000256" key="6">
    <source>
        <dbReference type="ARBA" id="ARBA00023004"/>
    </source>
</evidence>
<dbReference type="GO" id="GO:0005506">
    <property type="term" value="F:iron ion binding"/>
    <property type="evidence" value="ECO:0007669"/>
    <property type="project" value="InterPro"/>
</dbReference>
<dbReference type="InterPro" id="IPR017972">
    <property type="entry name" value="Cyt_P450_CS"/>
</dbReference>
<name>A0AAD4KQA9_9EURO</name>
<dbReference type="PRINTS" id="PR00463">
    <property type="entry name" value="EP450I"/>
</dbReference>
<keyword evidence="10" id="KW-0472">Membrane</keyword>
<keyword evidence="3 8" id="KW-0349">Heme</keyword>
<dbReference type="InterPro" id="IPR001128">
    <property type="entry name" value="Cyt_P450"/>
</dbReference>
<dbReference type="RefSeq" id="XP_046069873.1">
    <property type="nucleotide sequence ID" value="XM_046218508.1"/>
</dbReference>
<dbReference type="GO" id="GO:0004497">
    <property type="term" value="F:monooxygenase activity"/>
    <property type="evidence" value="ECO:0007669"/>
    <property type="project" value="UniProtKB-KW"/>
</dbReference>
<sequence length="509" mass="57475">MAFSIVASVAASVAVVIVYGIGLVFYRLVFHPLAGFPGPCLAAATWWYEFYHDTRLGGGLYIWRIEDLHKKYGPVVRINPEELHIIDTEFHEVIYAGATSARDKWDLAEKSAQSFGATGHTPSHKLHRIRKDSLSPFFSKRTVAEREPQIREKVDHLVSRIHEYAGKNRPVNLTVAYIALCMDIITEYAFGKEYGLLADDDFNEQWKNTIMSIVSSVAVLTHLPWIPALMRSLPESVQKILSPDVAQLLEYEHRIREKIQSVLNVNPSLKSEKLSGKSTIFDVVRDNPKLPDSEKKLQRMSDEGNVLLIAATETPGKVLALLTYHLLADPIKLARLRSELESIGPKPSLRELESLPYLVAVVKEGLRLHGGVVTRSKRIAPYDALKCGKYTIPPGTPMSCSIYFMHYDQSLFPEPFEFRPDRWIDADEATKKLMERQFAPFGRGTRNCLGYNLGMAEVYMTIAAVITKFDMEPYKTTRKDVDLERDWLIPQPSKDSKGVQVLVTAARGE</sequence>
<dbReference type="InterPro" id="IPR050121">
    <property type="entry name" value="Cytochrome_P450_monoxygenase"/>
</dbReference>
<dbReference type="Gene3D" id="1.10.630.10">
    <property type="entry name" value="Cytochrome P450"/>
    <property type="match status" value="1"/>
</dbReference>
<dbReference type="GO" id="GO:0020037">
    <property type="term" value="F:heme binding"/>
    <property type="evidence" value="ECO:0007669"/>
    <property type="project" value="InterPro"/>
</dbReference>
<evidence type="ECO:0000313" key="12">
    <source>
        <dbReference type="Proteomes" id="UP001201262"/>
    </source>
</evidence>
<dbReference type="InterPro" id="IPR002401">
    <property type="entry name" value="Cyt_P450_E_grp-I"/>
</dbReference>
<evidence type="ECO:0000256" key="2">
    <source>
        <dbReference type="ARBA" id="ARBA00010617"/>
    </source>
</evidence>
<dbReference type="Proteomes" id="UP001201262">
    <property type="component" value="Unassembled WGS sequence"/>
</dbReference>
<dbReference type="CDD" id="cd11062">
    <property type="entry name" value="CYP58-like"/>
    <property type="match status" value="1"/>
</dbReference>
<evidence type="ECO:0000256" key="9">
    <source>
        <dbReference type="RuleBase" id="RU000461"/>
    </source>
</evidence>
<protein>
    <submittedName>
        <fullName evidence="11">Cytochrome P450</fullName>
    </submittedName>
</protein>
<evidence type="ECO:0000256" key="7">
    <source>
        <dbReference type="ARBA" id="ARBA00023033"/>
    </source>
</evidence>
<dbReference type="GeneID" id="70248795"/>
<dbReference type="PRINTS" id="PR00385">
    <property type="entry name" value="P450"/>
</dbReference>
<dbReference type="EMBL" id="JAJTJA010000009">
    <property type="protein sequence ID" value="KAH8694203.1"/>
    <property type="molecule type" value="Genomic_DNA"/>
</dbReference>
<feature type="binding site" description="axial binding residue" evidence="8">
    <location>
        <position position="448"/>
    </location>
    <ligand>
        <name>heme</name>
        <dbReference type="ChEBI" id="CHEBI:30413"/>
    </ligand>
    <ligandPart>
        <name>Fe</name>
        <dbReference type="ChEBI" id="CHEBI:18248"/>
    </ligandPart>
</feature>
<proteinExistence type="inferred from homology"/>
<keyword evidence="5 9" id="KW-0560">Oxidoreductase</keyword>
<dbReference type="InterPro" id="IPR036396">
    <property type="entry name" value="Cyt_P450_sf"/>
</dbReference>
<dbReference type="SUPFAM" id="SSF48264">
    <property type="entry name" value="Cytochrome P450"/>
    <property type="match status" value="1"/>
</dbReference>
<feature type="transmembrane region" description="Helical" evidence="10">
    <location>
        <begin position="6"/>
        <end position="26"/>
    </location>
</feature>
<organism evidence="11 12">
    <name type="scientific">Talaromyces proteolyticus</name>
    <dbReference type="NCBI Taxonomy" id="1131652"/>
    <lineage>
        <taxon>Eukaryota</taxon>
        <taxon>Fungi</taxon>
        <taxon>Dikarya</taxon>
        <taxon>Ascomycota</taxon>
        <taxon>Pezizomycotina</taxon>
        <taxon>Eurotiomycetes</taxon>
        <taxon>Eurotiomycetidae</taxon>
        <taxon>Eurotiales</taxon>
        <taxon>Trichocomaceae</taxon>
        <taxon>Talaromyces</taxon>
        <taxon>Talaromyces sect. Bacilispori</taxon>
    </lineage>
</organism>
<evidence type="ECO:0000256" key="10">
    <source>
        <dbReference type="SAM" id="Phobius"/>
    </source>
</evidence>
<keyword evidence="12" id="KW-1185">Reference proteome</keyword>
<dbReference type="GO" id="GO:0016705">
    <property type="term" value="F:oxidoreductase activity, acting on paired donors, with incorporation or reduction of molecular oxygen"/>
    <property type="evidence" value="ECO:0007669"/>
    <property type="project" value="InterPro"/>
</dbReference>
<evidence type="ECO:0000256" key="5">
    <source>
        <dbReference type="ARBA" id="ARBA00023002"/>
    </source>
</evidence>
<dbReference type="PROSITE" id="PS00086">
    <property type="entry name" value="CYTOCHROME_P450"/>
    <property type="match status" value="1"/>
</dbReference>
<keyword evidence="4 8" id="KW-0479">Metal-binding</keyword>
<dbReference type="PANTHER" id="PTHR24305">
    <property type="entry name" value="CYTOCHROME P450"/>
    <property type="match status" value="1"/>
</dbReference>
<keyword evidence="6 8" id="KW-0408">Iron</keyword>
<comment type="caution">
    <text evidence="11">The sequence shown here is derived from an EMBL/GenBank/DDBJ whole genome shotgun (WGS) entry which is preliminary data.</text>
</comment>
<keyword evidence="7 9" id="KW-0503">Monooxygenase</keyword>
<accession>A0AAD4KQA9</accession>
<gene>
    <name evidence="11" type="ORF">BGW36DRAFT_399331</name>
</gene>
<comment type="cofactor">
    <cofactor evidence="1 8">
        <name>heme</name>
        <dbReference type="ChEBI" id="CHEBI:30413"/>
    </cofactor>
</comment>
<keyword evidence="10" id="KW-0812">Transmembrane</keyword>